<feature type="region of interest" description="Disordered" evidence="1">
    <location>
        <begin position="219"/>
        <end position="301"/>
    </location>
</feature>
<dbReference type="AlphaFoldDB" id="A0A409X3Y3"/>
<dbReference type="Pfam" id="PF13391">
    <property type="entry name" value="HNH_2"/>
    <property type="match status" value="1"/>
</dbReference>
<feature type="compositionally biased region" description="Basic and acidic residues" evidence="1">
    <location>
        <begin position="219"/>
        <end position="236"/>
    </location>
</feature>
<accession>A0A409X3Y3</accession>
<feature type="compositionally biased region" description="Polar residues" evidence="1">
    <location>
        <begin position="288"/>
        <end position="301"/>
    </location>
</feature>
<sequence length="346" mass="39805">MDTTLVPVSTSTYNRAKLSDPHNQRCLIENCPETQGVEMAHIFDRDTSWRPSVLDSIEWGWKMKKGSLNLDTSRNIIFLGASMHRLYKSRKWALIPEESVVFQYLHPLMKAAHPRKQFPNIQGETFKYRFEPIEDMEDIYLARQSTNDALDITIHEYPFDDFPILTSHVHPKYVILHLGRLLRGGIKSPCRLALLLKYPWLEFVEHLYLRWTGHLPNNPERDRTYIPTSDKNRVISDADSDSVHTPPRRIRPLYPSKGRQISSSSSGDSSTDSTSTSTTESRSIASHGMQSSRTSHRTQNAGVHLLTSRALREQARNDTLENPKWTNSRIASWAKECARCSTMERL</sequence>
<dbReference type="STRING" id="181874.A0A409X3Y3"/>
<name>A0A409X3Y3_9AGAR</name>
<protein>
    <recommendedName>
        <fullName evidence="2">HNH nuclease domain-containing protein</fullName>
    </recommendedName>
</protein>
<proteinExistence type="predicted"/>
<evidence type="ECO:0000256" key="1">
    <source>
        <dbReference type="SAM" id="MobiDB-lite"/>
    </source>
</evidence>
<dbReference type="InParanoid" id="A0A409X3Y3"/>
<feature type="domain" description="HNH nuclease" evidence="2">
    <location>
        <begin position="26"/>
        <end position="94"/>
    </location>
</feature>
<organism evidence="3 4">
    <name type="scientific">Panaeolus cyanescens</name>
    <dbReference type="NCBI Taxonomy" id="181874"/>
    <lineage>
        <taxon>Eukaryota</taxon>
        <taxon>Fungi</taxon>
        <taxon>Dikarya</taxon>
        <taxon>Basidiomycota</taxon>
        <taxon>Agaricomycotina</taxon>
        <taxon>Agaricomycetes</taxon>
        <taxon>Agaricomycetidae</taxon>
        <taxon>Agaricales</taxon>
        <taxon>Agaricineae</taxon>
        <taxon>Galeropsidaceae</taxon>
        <taxon>Panaeolus</taxon>
    </lineage>
</organism>
<dbReference type="Proteomes" id="UP000284842">
    <property type="component" value="Unassembled WGS sequence"/>
</dbReference>
<dbReference type="OrthoDB" id="3133596at2759"/>
<gene>
    <name evidence="3" type="ORF">CVT24_003644</name>
</gene>
<keyword evidence="4" id="KW-1185">Reference proteome</keyword>
<evidence type="ECO:0000313" key="4">
    <source>
        <dbReference type="Proteomes" id="UP000284842"/>
    </source>
</evidence>
<comment type="caution">
    <text evidence="3">The sequence shown here is derived from an EMBL/GenBank/DDBJ whole genome shotgun (WGS) entry which is preliminary data.</text>
</comment>
<feature type="compositionally biased region" description="Low complexity" evidence="1">
    <location>
        <begin position="262"/>
        <end position="283"/>
    </location>
</feature>
<dbReference type="EMBL" id="NHTK01004710">
    <property type="protein sequence ID" value="PPQ85459.1"/>
    <property type="molecule type" value="Genomic_DNA"/>
</dbReference>
<dbReference type="InterPro" id="IPR003615">
    <property type="entry name" value="HNH_nuc"/>
</dbReference>
<reference evidence="3 4" key="1">
    <citation type="journal article" date="2018" name="Evol. Lett.">
        <title>Horizontal gene cluster transfer increased hallucinogenic mushroom diversity.</title>
        <authorList>
            <person name="Reynolds H.T."/>
            <person name="Vijayakumar V."/>
            <person name="Gluck-Thaler E."/>
            <person name="Korotkin H.B."/>
            <person name="Matheny P.B."/>
            <person name="Slot J.C."/>
        </authorList>
    </citation>
    <scope>NUCLEOTIDE SEQUENCE [LARGE SCALE GENOMIC DNA]</scope>
    <source>
        <strain evidence="3 4">2629</strain>
    </source>
</reference>
<evidence type="ECO:0000313" key="3">
    <source>
        <dbReference type="EMBL" id="PPQ85459.1"/>
    </source>
</evidence>
<evidence type="ECO:0000259" key="2">
    <source>
        <dbReference type="Pfam" id="PF13391"/>
    </source>
</evidence>